<dbReference type="EMBL" id="CADEBD010000226">
    <property type="protein sequence ID" value="CAB3225978.1"/>
    <property type="molecule type" value="Genomic_DNA"/>
</dbReference>
<gene>
    <name evidence="2" type="ORF">APLA_LOCUS2503</name>
    <name evidence="1" type="ORF">APLA_LOCUS414</name>
</gene>
<evidence type="ECO:0000313" key="1">
    <source>
        <dbReference type="EMBL" id="CAB3220882.1"/>
    </source>
</evidence>
<dbReference type="EMBL" id="CADEBC010000059">
    <property type="protein sequence ID" value="CAB3220882.1"/>
    <property type="molecule type" value="Genomic_DNA"/>
</dbReference>
<sequence length="66" mass="7650">MKPTCWHTNKRGCQFDSKQTLLYIKLSFSSPNLVKNVLEVILCKPSRNALWSVGASTTRKLFDWFD</sequence>
<reference evidence="3 4" key="1">
    <citation type="submission" date="2020-04" db="EMBL/GenBank/DDBJ databases">
        <authorList>
            <person name="Wallbank WR R."/>
            <person name="Pardo Diaz C."/>
            <person name="Kozak K."/>
            <person name="Martin S."/>
            <person name="Jiggins C."/>
            <person name="Moest M."/>
            <person name="Warren A I."/>
            <person name="Byers J.R.P. K."/>
            <person name="Montejo-Kovacevich G."/>
            <person name="Yen C E."/>
        </authorList>
    </citation>
    <scope>NUCLEOTIDE SEQUENCE [LARGE SCALE GENOMIC DNA]</scope>
</reference>
<accession>A0A8S0Z310</accession>
<proteinExistence type="predicted"/>
<evidence type="ECO:0000313" key="2">
    <source>
        <dbReference type="EMBL" id="CAB3225978.1"/>
    </source>
</evidence>
<dbReference type="Proteomes" id="UP000494256">
    <property type="component" value="Unassembled WGS sequence"/>
</dbReference>
<evidence type="ECO:0000313" key="3">
    <source>
        <dbReference type="Proteomes" id="UP000494106"/>
    </source>
</evidence>
<dbReference type="AlphaFoldDB" id="A0A8S0Z310"/>
<organism evidence="2 4">
    <name type="scientific">Arctia plantaginis</name>
    <name type="common">Wood tiger moth</name>
    <name type="synonym">Phalaena plantaginis</name>
    <dbReference type="NCBI Taxonomy" id="874455"/>
    <lineage>
        <taxon>Eukaryota</taxon>
        <taxon>Metazoa</taxon>
        <taxon>Ecdysozoa</taxon>
        <taxon>Arthropoda</taxon>
        <taxon>Hexapoda</taxon>
        <taxon>Insecta</taxon>
        <taxon>Pterygota</taxon>
        <taxon>Neoptera</taxon>
        <taxon>Endopterygota</taxon>
        <taxon>Lepidoptera</taxon>
        <taxon>Glossata</taxon>
        <taxon>Ditrysia</taxon>
        <taxon>Noctuoidea</taxon>
        <taxon>Erebidae</taxon>
        <taxon>Arctiinae</taxon>
        <taxon>Arctia</taxon>
    </lineage>
</organism>
<dbReference type="Proteomes" id="UP000494106">
    <property type="component" value="Unassembled WGS sequence"/>
</dbReference>
<name>A0A8S0Z310_ARCPL</name>
<comment type="caution">
    <text evidence="2">The sequence shown here is derived from an EMBL/GenBank/DDBJ whole genome shotgun (WGS) entry which is preliminary data.</text>
</comment>
<protein>
    <submittedName>
        <fullName evidence="2">Uncharacterized protein</fullName>
    </submittedName>
</protein>
<keyword evidence="3" id="KW-1185">Reference proteome</keyword>
<evidence type="ECO:0000313" key="4">
    <source>
        <dbReference type="Proteomes" id="UP000494256"/>
    </source>
</evidence>